<keyword evidence="6 12" id="KW-0028">Amino-acid biosynthesis</keyword>
<evidence type="ECO:0000256" key="8">
    <source>
        <dbReference type="ARBA" id="ARBA00023154"/>
    </source>
</evidence>
<comment type="caution">
    <text evidence="14">The sequence shown here is derived from an EMBL/GenBank/DDBJ whole genome shotgun (WGS) entry which is preliminary data.</text>
</comment>
<dbReference type="Gene3D" id="3.20.20.70">
    <property type="entry name" value="Aldolase class I"/>
    <property type="match status" value="1"/>
</dbReference>
<dbReference type="Proteomes" id="UP000603295">
    <property type="component" value="Unassembled WGS sequence"/>
</dbReference>
<accession>A0ABQ2C2Y5</accession>
<sequence>MVKYDGGNKMTLLEKADLMTAIVTPFDKEGEIDYASLERLTNYLIEHGSNGFVIGGTTGETPELSHDEKIELYKHFEKIVNGRVPVIAGTGSNNTKETISFTNEVAQFDGIDYALVVVPPYNKPNQRGMEAHFTTVADNVDLPIVIYNIPGRTGVKMTQETVVKLSHHPNIAAVKQCASLEELEYIVEHRDPNFAVFTGEDAQALTARVLGGDGVISVASHAYIDQMRQMYDALYKGDYQTAGKLQRWLTPRMAALFMFPSPSPVKAVLNAQGFSTGSCRLPILPLNEEEKRELEGALSLPANSLTTKNLPLNLGE</sequence>
<keyword evidence="10 12" id="KW-0704">Schiff base</keyword>
<dbReference type="InterPro" id="IPR005263">
    <property type="entry name" value="DapA"/>
</dbReference>
<dbReference type="InterPro" id="IPR002220">
    <property type="entry name" value="DapA-like"/>
</dbReference>
<keyword evidence="5 12" id="KW-0963">Cytoplasm</keyword>
<evidence type="ECO:0000256" key="11">
    <source>
        <dbReference type="ARBA" id="ARBA00047836"/>
    </source>
</evidence>
<dbReference type="PIRSF" id="PIRSF001365">
    <property type="entry name" value="DHDPS"/>
    <property type="match status" value="1"/>
</dbReference>
<feature type="active site" description="Schiff-base intermediate with substrate" evidence="12">
    <location>
        <position position="175"/>
    </location>
</feature>
<dbReference type="InterPro" id="IPR020625">
    <property type="entry name" value="Schiff_base-form_aldolases_AS"/>
</dbReference>
<dbReference type="InterPro" id="IPR013785">
    <property type="entry name" value="Aldolase_TIM"/>
</dbReference>
<feature type="active site" description="Proton donor/acceptor" evidence="12">
    <location>
        <position position="147"/>
    </location>
</feature>
<dbReference type="NCBIfam" id="TIGR00674">
    <property type="entry name" value="dapA"/>
    <property type="match status" value="1"/>
</dbReference>
<comment type="subcellular location">
    <subcellularLocation>
        <location evidence="12">Cytoplasm</location>
    </subcellularLocation>
</comment>
<evidence type="ECO:0000313" key="14">
    <source>
        <dbReference type="EMBL" id="GGI62741.1"/>
    </source>
</evidence>
<evidence type="ECO:0000256" key="4">
    <source>
        <dbReference type="ARBA" id="ARBA00012086"/>
    </source>
</evidence>
<evidence type="ECO:0000256" key="1">
    <source>
        <dbReference type="ARBA" id="ARBA00003294"/>
    </source>
</evidence>
<evidence type="ECO:0000256" key="7">
    <source>
        <dbReference type="ARBA" id="ARBA00022915"/>
    </source>
</evidence>
<comment type="function">
    <text evidence="1 12">Catalyzes the condensation of (S)-aspartate-beta-semialdehyde [(S)-ASA] and pyruvate to 4-hydroxy-tetrahydrodipicolinate (HTPA).</text>
</comment>
<protein>
    <recommendedName>
        <fullName evidence="4 12">4-hydroxy-tetrahydrodipicolinate synthase</fullName>
        <shortName evidence="12">HTPA synthase</shortName>
        <ecNumber evidence="4 12">4.3.3.7</ecNumber>
    </recommendedName>
</protein>
<dbReference type="PANTHER" id="PTHR12128">
    <property type="entry name" value="DIHYDRODIPICOLINATE SYNTHASE"/>
    <property type="match status" value="1"/>
</dbReference>
<evidence type="ECO:0000256" key="3">
    <source>
        <dbReference type="ARBA" id="ARBA00007592"/>
    </source>
</evidence>
<evidence type="ECO:0000256" key="5">
    <source>
        <dbReference type="ARBA" id="ARBA00022490"/>
    </source>
</evidence>
<dbReference type="HAMAP" id="MF_00418">
    <property type="entry name" value="DapA"/>
    <property type="match status" value="1"/>
</dbReference>
<reference evidence="15" key="1">
    <citation type="journal article" date="2019" name="Int. J. Syst. Evol. Microbiol.">
        <title>The Global Catalogue of Microorganisms (GCM) 10K type strain sequencing project: providing services to taxonomists for standard genome sequencing and annotation.</title>
        <authorList>
            <consortium name="The Broad Institute Genomics Platform"/>
            <consortium name="The Broad Institute Genome Sequencing Center for Infectious Disease"/>
            <person name="Wu L."/>
            <person name="Ma J."/>
        </authorList>
    </citation>
    <scope>NUCLEOTIDE SEQUENCE [LARGE SCALE GENOMIC DNA]</scope>
    <source>
        <strain evidence="15">CCM 8609</strain>
    </source>
</reference>
<evidence type="ECO:0000256" key="10">
    <source>
        <dbReference type="ARBA" id="ARBA00023270"/>
    </source>
</evidence>
<dbReference type="PANTHER" id="PTHR12128:SF66">
    <property type="entry name" value="4-HYDROXY-2-OXOGLUTARATE ALDOLASE, MITOCHONDRIAL"/>
    <property type="match status" value="1"/>
</dbReference>
<evidence type="ECO:0000256" key="13">
    <source>
        <dbReference type="PIRNR" id="PIRNR001365"/>
    </source>
</evidence>
<keyword evidence="7 12" id="KW-0220">Diaminopimelate biosynthesis</keyword>
<comment type="caution">
    <text evidence="12">Was originally thought to be a dihydrodipicolinate synthase (DHDPS), catalyzing the condensation of (S)-aspartate-beta-semialdehyde [(S)-ASA] and pyruvate to dihydrodipicolinate (DHDP). However, it was shown in E.coli that the product of the enzymatic reaction is not dihydrodipicolinate but in fact (4S)-4-hydroxy-2,3,4,5-tetrahydro-(2S)-dipicolinic acid (HTPA), and that the consecutive dehydration reaction leading to DHDP is not spontaneous but catalyzed by DapB.</text>
</comment>
<evidence type="ECO:0000256" key="9">
    <source>
        <dbReference type="ARBA" id="ARBA00023239"/>
    </source>
</evidence>
<dbReference type="SMART" id="SM01130">
    <property type="entry name" value="DHDPS"/>
    <property type="match status" value="1"/>
</dbReference>
<feature type="site" description="Part of a proton relay during catalysis" evidence="12">
    <location>
        <position position="57"/>
    </location>
</feature>
<dbReference type="EC" id="4.3.3.7" evidence="4 12"/>
<comment type="catalytic activity">
    <reaction evidence="11 12">
        <text>L-aspartate 4-semialdehyde + pyruvate = (2S,4S)-4-hydroxy-2,3,4,5-tetrahydrodipicolinate + H2O + H(+)</text>
        <dbReference type="Rhea" id="RHEA:34171"/>
        <dbReference type="ChEBI" id="CHEBI:15361"/>
        <dbReference type="ChEBI" id="CHEBI:15377"/>
        <dbReference type="ChEBI" id="CHEBI:15378"/>
        <dbReference type="ChEBI" id="CHEBI:67139"/>
        <dbReference type="ChEBI" id="CHEBI:537519"/>
        <dbReference type="EC" id="4.3.3.7"/>
    </reaction>
</comment>
<comment type="pathway">
    <text evidence="2 12">Amino-acid biosynthesis; L-lysine biosynthesis via DAP pathway; (S)-tetrahydrodipicolinate from L-aspartate: step 3/4.</text>
</comment>
<dbReference type="PROSITE" id="PS00666">
    <property type="entry name" value="DHDPS_2"/>
    <property type="match status" value="1"/>
</dbReference>
<evidence type="ECO:0000313" key="15">
    <source>
        <dbReference type="Proteomes" id="UP000603295"/>
    </source>
</evidence>
<comment type="similarity">
    <text evidence="3 12 13">Belongs to the DapA family.</text>
</comment>
<keyword evidence="8 12" id="KW-0457">Lysine biosynthesis</keyword>
<evidence type="ECO:0000256" key="12">
    <source>
        <dbReference type="HAMAP-Rule" id="MF_00418"/>
    </source>
</evidence>
<name>A0ABQ2C2Y5_9LACO</name>
<evidence type="ECO:0000256" key="2">
    <source>
        <dbReference type="ARBA" id="ARBA00005120"/>
    </source>
</evidence>
<feature type="site" description="Part of a proton relay during catalysis" evidence="12">
    <location>
        <position position="121"/>
    </location>
</feature>
<organism evidence="14 15">
    <name type="scientific">Limosilactobacillus caviae</name>
    <dbReference type="NCBI Taxonomy" id="1769424"/>
    <lineage>
        <taxon>Bacteria</taxon>
        <taxon>Bacillati</taxon>
        <taxon>Bacillota</taxon>
        <taxon>Bacilli</taxon>
        <taxon>Lactobacillales</taxon>
        <taxon>Lactobacillaceae</taxon>
        <taxon>Limosilactobacillus</taxon>
    </lineage>
</organism>
<dbReference type="EMBL" id="BMDS01000002">
    <property type="protein sequence ID" value="GGI62741.1"/>
    <property type="molecule type" value="Genomic_DNA"/>
</dbReference>
<evidence type="ECO:0000256" key="6">
    <source>
        <dbReference type="ARBA" id="ARBA00022605"/>
    </source>
</evidence>
<dbReference type="SUPFAM" id="SSF51569">
    <property type="entry name" value="Aldolase"/>
    <property type="match status" value="1"/>
</dbReference>
<proteinExistence type="inferred from homology"/>
<keyword evidence="15" id="KW-1185">Reference proteome</keyword>
<comment type="subunit">
    <text evidence="12">Homotetramer; dimer of dimers.</text>
</comment>
<dbReference type="CDD" id="cd00950">
    <property type="entry name" value="DHDPS"/>
    <property type="match status" value="1"/>
</dbReference>
<feature type="binding site" evidence="12">
    <location>
        <position position="216"/>
    </location>
    <ligand>
        <name>pyruvate</name>
        <dbReference type="ChEBI" id="CHEBI:15361"/>
    </ligand>
</feature>
<keyword evidence="9 12" id="KW-0456">Lyase</keyword>
<dbReference type="Pfam" id="PF00701">
    <property type="entry name" value="DHDPS"/>
    <property type="match status" value="1"/>
</dbReference>
<dbReference type="PRINTS" id="PR00146">
    <property type="entry name" value="DHPICSNTHASE"/>
</dbReference>
<feature type="binding site" evidence="12">
    <location>
        <position position="58"/>
    </location>
    <ligand>
        <name>pyruvate</name>
        <dbReference type="ChEBI" id="CHEBI:15361"/>
    </ligand>
</feature>
<gene>
    <name evidence="12 14" type="primary">dapA</name>
    <name evidence="14" type="ORF">GCM10011459_05750</name>
</gene>